<name>A0A8S0RCZ6_OLEEU</name>
<dbReference type="EMBL" id="CACTIH010002540">
    <property type="protein sequence ID" value="CAA2976750.1"/>
    <property type="molecule type" value="Genomic_DNA"/>
</dbReference>
<dbReference type="Pfam" id="PF01535">
    <property type="entry name" value="PPR"/>
    <property type="match status" value="3"/>
</dbReference>
<protein>
    <submittedName>
        <fullName evidence="3">Pentatricopeptide repeat-containing At2g22410, mitochondrial-like</fullName>
    </submittedName>
</protein>
<dbReference type="AlphaFoldDB" id="A0A8S0RCZ6"/>
<accession>A0A8S0RCZ6</accession>
<dbReference type="Gene3D" id="1.25.40.10">
    <property type="entry name" value="Tetratricopeptide repeat domain"/>
    <property type="match status" value="3"/>
</dbReference>
<proteinExistence type="predicted"/>
<feature type="repeat" description="PPR" evidence="2">
    <location>
        <begin position="211"/>
        <end position="245"/>
    </location>
</feature>
<dbReference type="OrthoDB" id="726582at2759"/>
<dbReference type="PANTHER" id="PTHR47926">
    <property type="entry name" value="PENTATRICOPEPTIDE REPEAT-CONTAINING PROTEIN"/>
    <property type="match status" value="1"/>
</dbReference>
<feature type="repeat" description="PPR" evidence="2">
    <location>
        <begin position="317"/>
        <end position="351"/>
    </location>
</feature>
<dbReference type="Pfam" id="PF20431">
    <property type="entry name" value="E_motif"/>
    <property type="match status" value="1"/>
</dbReference>
<organism evidence="3 4">
    <name type="scientific">Olea europaea subsp. europaea</name>
    <dbReference type="NCBI Taxonomy" id="158383"/>
    <lineage>
        <taxon>Eukaryota</taxon>
        <taxon>Viridiplantae</taxon>
        <taxon>Streptophyta</taxon>
        <taxon>Embryophyta</taxon>
        <taxon>Tracheophyta</taxon>
        <taxon>Spermatophyta</taxon>
        <taxon>Magnoliopsida</taxon>
        <taxon>eudicotyledons</taxon>
        <taxon>Gunneridae</taxon>
        <taxon>Pentapetalae</taxon>
        <taxon>asterids</taxon>
        <taxon>lamiids</taxon>
        <taxon>Lamiales</taxon>
        <taxon>Oleaceae</taxon>
        <taxon>Oleeae</taxon>
        <taxon>Olea</taxon>
    </lineage>
</organism>
<dbReference type="NCBIfam" id="TIGR00756">
    <property type="entry name" value="PPR"/>
    <property type="match status" value="5"/>
</dbReference>
<dbReference type="GO" id="GO:0003723">
    <property type="term" value="F:RNA binding"/>
    <property type="evidence" value="ECO:0007669"/>
    <property type="project" value="InterPro"/>
</dbReference>
<dbReference type="PROSITE" id="PS51375">
    <property type="entry name" value="PPR"/>
    <property type="match status" value="3"/>
</dbReference>
<evidence type="ECO:0000256" key="2">
    <source>
        <dbReference type="PROSITE-ProRule" id="PRU00708"/>
    </source>
</evidence>
<dbReference type="InterPro" id="IPR002885">
    <property type="entry name" value="PPR_rpt"/>
</dbReference>
<dbReference type="Pfam" id="PF12854">
    <property type="entry name" value="PPR_1"/>
    <property type="match status" value="1"/>
</dbReference>
<keyword evidence="4" id="KW-1185">Reference proteome</keyword>
<dbReference type="InterPro" id="IPR011990">
    <property type="entry name" value="TPR-like_helical_dom_sf"/>
</dbReference>
<dbReference type="InterPro" id="IPR046960">
    <property type="entry name" value="PPR_At4g14850-like_plant"/>
</dbReference>
<dbReference type="Proteomes" id="UP000594638">
    <property type="component" value="Unassembled WGS sequence"/>
</dbReference>
<dbReference type="GO" id="GO:0009451">
    <property type="term" value="P:RNA modification"/>
    <property type="evidence" value="ECO:0007669"/>
    <property type="project" value="InterPro"/>
</dbReference>
<evidence type="ECO:0000256" key="1">
    <source>
        <dbReference type="ARBA" id="ARBA00022737"/>
    </source>
</evidence>
<dbReference type="InterPro" id="IPR046848">
    <property type="entry name" value="E_motif"/>
</dbReference>
<keyword evidence="1" id="KW-0677">Repeat</keyword>
<reference evidence="3 4" key="1">
    <citation type="submission" date="2019-12" db="EMBL/GenBank/DDBJ databases">
        <authorList>
            <person name="Alioto T."/>
            <person name="Alioto T."/>
            <person name="Gomez Garrido J."/>
        </authorList>
    </citation>
    <scope>NUCLEOTIDE SEQUENCE [LARGE SCALE GENOMIC DNA]</scope>
</reference>
<dbReference type="FunFam" id="1.25.40.10:FF:001093">
    <property type="entry name" value="Pentatricopeptide repeat-containing protein At2g34400"/>
    <property type="match status" value="1"/>
</dbReference>
<comment type="caution">
    <text evidence="3">The sequence shown here is derived from an EMBL/GenBank/DDBJ whole genome shotgun (WGS) entry which is preliminary data.</text>
</comment>
<feature type="repeat" description="PPR" evidence="2">
    <location>
        <begin position="180"/>
        <end position="210"/>
    </location>
</feature>
<gene>
    <name evidence="3" type="ORF">OLEA9_A078780</name>
</gene>
<sequence>MPKIHTINELQVAKLSKALEQIKNSSSYRIINEIHAHSITLGVFNTHQNLACRLLNTYALLKKPKDAQKIFDQIPNPDIVSWTSLQNLYLNIRQPMKALLLFSKLTASDFVKPDSHSIVAALSACARCKDLVNGKSIHGMVHKYLERPRPVVHNALIDMYCKNRRIRLAQSVFDRVHFKDVAIWTSLINGHILDGDIYSARKLFDEMPQRNVFTWTAMIVGYVRMKSPIKAMQLFQRMRMEDIGQDCSPTTVTVVALLSGCADIGALDFGSLVHGYVHKRVGFVVDVAVNNGLIDMYAKRGYLNSALKIFDGMKNRDLFSWTSMISGLALHGRGKYSLQVFDEMVDSGMIPNDVTFLSVLSACSHSGLVTEGERLFKIFVNNYNLKPKIEHYGCMVDILCRAGRLKEAIELIEGMPMKPDAVIWRSLLSSSLVHRDSDLAELAGKKVLELEPNDDAVYVLLCSAFRSVNRWEDVLRTVKTMRDQRIKKTPGCSWIEVNGIVHEFVAEASPLHISDDVLMVLNGAINHSKLDTNLILIGRT</sequence>
<evidence type="ECO:0000313" key="3">
    <source>
        <dbReference type="EMBL" id="CAA2976750.1"/>
    </source>
</evidence>
<dbReference type="Gramene" id="OE9A078780T1">
    <property type="protein sequence ID" value="OE9A078780C1"/>
    <property type="gene ID" value="OE9A078780"/>
</dbReference>
<dbReference type="PANTHER" id="PTHR47926:SF497">
    <property type="entry name" value="TETRATRICOPEPTIDE-LIKE HELICAL DOMAIN SUPERFAMILY"/>
    <property type="match status" value="1"/>
</dbReference>
<evidence type="ECO:0000313" key="4">
    <source>
        <dbReference type="Proteomes" id="UP000594638"/>
    </source>
</evidence>
<dbReference type="Pfam" id="PF13041">
    <property type="entry name" value="PPR_2"/>
    <property type="match status" value="1"/>
</dbReference>